<reference evidence="1 2" key="1">
    <citation type="submission" date="2015-01" db="EMBL/GenBank/DDBJ databases">
        <title>Evolution of Trichinella species and genotypes.</title>
        <authorList>
            <person name="Korhonen P.K."/>
            <person name="Edoardo P."/>
            <person name="Giuseppe L.R."/>
            <person name="Gasser R.B."/>
        </authorList>
    </citation>
    <scope>NUCLEOTIDE SEQUENCE [LARGE SCALE GENOMIC DNA]</scope>
    <source>
        <strain evidence="1">ISS1980</strain>
    </source>
</reference>
<organism evidence="1 2">
    <name type="scientific">Trichinella papuae</name>
    <dbReference type="NCBI Taxonomy" id="268474"/>
    <lineage>
        <taxon>Eukaryota</taxon>
        <taxon>Metazoa</taxon>
        <taxon>Ecdysozoa</taxon>
        <taxon>Nematoda</taxon>
        <taxon>Enoplea</taxon>
        <taxon>Dorylaimia</taxon>
        <taxon>Trichinellida</taxon>
        <taxon>Trichinellidae</taxon>
        <taxon>Trichinella</taxon>
    </lineage>
</organism>
<keyword evidence="2" id="KW-1185">Reference proteome</keyword>
<protein>
    <submittedName>
        <fullName evidence="1">Uncharacterized protein</fullName>
    </submittedName>
</protein>
<comment type="caution">
    <text evidence="1">The sequence shown here is derived from an EMBL/GenBank/DDBJ whole genome shotgun (WGS) entry which is preliminary data.</text>
</comment>
<proteinExistence type="predicted"/>
<sequence length="123" mass="13593">MSSSTSAGSFPTDNLVRYCGQYGMAIYTNPFFHKSSAPHFRYSISRVRSLVSCCGGAFPSNLVLFQTDDHFYYTASIAVYALPPLAQLCGNFPFHILSSSTLRRALTLIHLDCTSILPILSNR</sequence>
<dbReference type="EMBL" id="JYDO01000029">
    <property type="protein sequence ID" value="KRZ76259.1"/>
    <property type="molecule type" value="Genomic_DNA"/>
</dbReference>
<name>A0A0V1MXE8_9BILA</name>
<evidence type="ECO:0000313" key="1">
    <source>
        <dbReference type="EMBL" id="KRZ76259.1"/>
    </source>
</evidence>
<dbReference type="Proteomes" id="UP000054843">
    <property type="component" value="Unassembled WGS sequence"/>
</dbReference>
<evidence type="ECO:0000313" key="2">
    <source>
        <dbReference type="Proteomes" id="UP000054843"/>
    </source>
</evidence>
<accession>A0A0V1MXE8</accession>
<gene>
    <name evidence="1" type="ORF">T10_3369</name>
</gene>
<dbReference type="AlphaFoldDB" id="A0A0V1MXE8"/>